<evidence type="ECO:0008006" key="4">
    <source>
        <dbReference type="Google" id="ProtNLM"/>
    </source>
</evidence>
<evidence type="ECO:0000313" key="3">
    <source>
        <dbReference type="Proteomes" id="UP000886476"/>
    </source>
</evidence>
<sequence>MTRRLGISFATRFGAAALLTLATIAPLHQAAAQDVLGGAILGGAGGAILGGAIGGGRGAAIGAVIGAGTGAAIAADGERRRGGYYAYRNGCYLQRGDGSWVRAHPRYCY</sequence>
<dbReference type="EMBL" id="JABFDN010000004">
    <property type="protein sequence ID" value="NPU66647.1"/>
    <property type="molecule type" value="Genomic_DNA"/>
</dbReference>
<comment type="caution">
    <text evidence="2">The sequence shown here is derived from an EMBL/GenBank/DDBJ whole genome shotgun (WGS) entry which is preliminary data.</text>
</comment>
<organism evidence="2 3">
    <name type="scientific">Bradyrhizobium aeschynomenes</name>
    <dbReference type="NCBI Taxonomy" id="2734909"/>
    <lineage>
        <taxon>Bacteria</taxon>
        <taxon>Pseudomonadati</taxon>
        <taxon>Pseudomonadota</taxon>
        <taxon>Alphaproteobacteria</taxon>
        <taxon>Hyphomicrobiales</taxon>
        <taxon>Nitrobacteraceae</taxon>
        <taxon>Bradyrhizobium</taxon>
    </lineage>
</organism>
<feature type="signal peptide" evidence="1">
    <location>
        <begin position="1"/>
        <end position="30"/>
    </location>
</feature>
<protein>
    <recommendedName>
        <fullName evidence="4">Glycine zipper domain-containing protein</fullName>
    </recommendedName>
</protein>
<gene>
    <name evidence="2" type="ORF">HL667_16720</name>
</gene>
<proteinExistence type="predicted"/>
<feature type="chain" id="PRO_5046050441" description="Glycine zipper domain-containing protein" evidence="1">
    <location>
        <begin position="31"/>
        <end position="109"/>
    </location>
</feature>
<keyword evidence="3" id="KW-1185">Reference proteome</keyword>
<dbReference type="RefSeq" id="WP_172111702.1">
    <property type="nucleotide sequence ID" value="NZ_JABFDN010000004.1"/>
</dbReference>
<reference evidence="2" key="1">
    <citation type="submission" date="2020-05" db="EMBL/GenBank/DDBJ databases">
        <title>Nod-independent and nitrogen-fixing Bradyrhizobium aeschynomene sp. nov. isolated from nodules of Aeschynomene indica.</title>
        <authorList>
            <person name="Zhang Z."/>
        </authorList>
    </citation>
    <scope>NUCLEOTIDE SEQUENCE</scope>
    <source>
        <strain evidence="2">83012</strain>
    </source>
</reference>
<accession>A0ABX2CEJ1</accession>
<dbReference type="Proteomes" id="UP000886476">
    <property type="component" value="Unassembled WGS sequence"/>
</dbReference>
<name>A0ABX2CEJ1_9BRAD</name>
<evidence type="ECO:0000313" key="2">
    <source>
        <dbReference type="EMBL" id="NPU66647.1"/>
    </source>
</evidence>
<evidence type="ECO:0000256" key="1">
    <source>
        <dbReference type="SAM" id="SignalP"/>
    </source>
</evidence>
<keyword evidence="1" id="KW-0732">Signal</keyword>